<organism evidence="1 2">
    <name type="scientific">Candidatus Magnetoglobus multicellularis str. Araruama</name>
    <dbReference type="NCBI Taxonomy" id="890399"/>
    <lineage>
        <taxon>Bacteria</taxon>
        <taxon>Pseudomonadati</taxon>
        <taxon>Thermodesulfobacteriota</taxon>
        <taxon>Desulfobacteria</taxon>
        <taxon>Desulfobacterales</taxon>
        <taxon>Desulfobacteraceae</taxon>
        <taxon>Candidatus Magnetoglobus</taxon>
    </lineage>
</organism>
<name>A0A1V1P0L2_9BACT</name>
<comment type="caution">
    <text evidence="1">The sequence shown here is derived from an EMBL/GenBank/DDBJ whole genome shotgun (WGS) entry which is preliminary data.</text>
</comment>
<dbReference type="EMBL" id="ATBP01000968">
    <property type="protein sequence ID" value="ETR68402.1"/>
    <property type="molecule type" value="Genomic_DNA"/>
</dbReference>
<reference evidence="2" key="1">
    <citation type="submission" date="2012-11" db="EMBL/GenBank/DDBJ databases">
        <authorList>
            <person name="Lucero-Rivera Y.E."/>
            <person name="Tovar-Ramirez D."/>
        </authorList>
    </citation>
    <scope>NUCLEOTIDE SEQUENCE [LARGE SCALE GENOMIC DNA]</scope>
    <source>
        <strain evidence="2">Araruama</strain>
    </source>
</reference>
<evidence type="ECO:0000313" key="2">
    <source>
        <dbReference type="Proteomes" id="UP000189670"/>
    </source>
</evidence>
<evidence type="ECO:0000313" key="1">
    <source>
        <dbReference type="EMBL" id="ETR68402.1"/>
    </source>
</evidence>
<accession>A0A1V1P0L2</accession>
<sequence length="117" mass="13823">MISFGFITEGVTDQIIIENILNGFFDSDDIDIYELQPLRDETDKNRVETYGGWTLVFEYCKSTKFREALTFFDYIIIQIDTDVSEETHYQISKRDHEGKELKPVDLIEKVKINLEMR</sequence>
<proteinExistence type="predicted"/>
<dbReference type="Proteomes" id="UP000189670">
    <property type="component" value="Unassembled WGS sequence"/>
</dbReference>
<protein>
    <submittedName>
        <fullName evidence="1">Uncharacterized protein</fullName>
    </submittedName>
</protein>
<dbReference type="AlphaFoldDB" id="A0A1V1P0L2"/>
<gene>
    <name evidence="1" type="ORF">OMM_10566</name>
</gene>